<evidence type="ECO:0000313" key="2">
    <source>
        <dbReference type="Proteomes" id="UP000233551"/>
    </source>
</evidence>
<comment type="caution">
    <text evidence="1">The sequence shown here is derived from an EMBL/GenBank/DDBJ whole genome shotgun (WGS) entry which is preliminary data.</text>
</comment>
<organism evidence="1 2">
    <name type="scientific">Punica granatum</name>
    <name type="common">Pomegranate</name>
    <dbReference type="NCBI Taxonomy" id="22663"/>
    <lineage>
        <taxon>Eukaryota</taxon>
        <taxon>Viridiplantae</taxon>
        <taxon>Streptophyta</taxon>
        <taxon>Embryophyta</taxon>
        <taxon>Tracheophyta</taxon>
        <taxon>Spermatophyta</taxon>
        <taxon>Magnoliopsida</taxon>
        <taxon>eudicotyledons</taxon>
        <taxon>Gunneridae</taxon>
        <taxon>Pentapetalae</taxon>
        <taxon>rosids</taxon>
        <taxon>malvids</taxon>
        <taxon>Myrtales</taxon>
        <taxon>Lythraceae</taxon>
        <taxon>Punica</taxon>
    </lineage>
</organism>
<proteinExistence type="predicted"/>
<gene>
    <name evidence="1" type="ORF">CRG98_006052</name>
</gene>
<dbReference type="GeneID" id="116202937"/>
<name>A0A2I0KYB9_PUNGR</name>
<reference evidence="1 2" key="1">
    <citation type="submission" date="2017-11" db="EMBL/GenBank/DDBJ databases">
        <title>De-novo sequencing of pomegranate (Punica granatum L.) genome.</title>
        <authorList>
            <person name="Akparov Z."/>
            <person name="Amiraslanov A."/>
            <person name="Hajiyeva S."/>
            <person name="Abbasov M."/>
            <person name="Kaur K."/>
            <person name="Hamwieh A."/>
            <person name="Solovyev V."/>
            <person name="Salamov A."/>
            <person name="Braich B."/>
            <person name="Kosarev P."/>
            <person name="Mahmoud A."/>
            <person name="Hajiyev E."/>
            <person name="Babayeva S."/>
            <person name="Izzatullayeva V."/>
            <person name="Mammadov A."/>
            <person name="Mammadov A."/>
            <person name="Sharifova S."/>
            <person name="Ojaghi J."/>
            <person name="Eynullazada K."/>
            <person name="Bayramov B."/>
            <person name="Abdulazimova A."/>
            <person name="Shahmuradov I."/>
        </authorList>
    </citation>
    <scope>NUCLEOTIDE SEQUENCE [LARGE SCALE GENOMIC DNA]</scope>
    <source>
        <strain evidence="2">cv. AG2017</strain>
        <tissue evidence="1">Leaf</tissue>
    </source>
</reference>
<keyword evidence="2" id="KW-1185">Reference proteome</keyword>
<sequence length="154" mass="15992">MESSSSPSSKDNEKTKTTVTEADDEPNYHSLGSPSRNLLQEAVMAILRCLGFERENATAQVVESGSTRSVAEKESEGKERDSSSSPQPKEEGGKGDGGAASAILSVLPRSLPAHDPPSTATSQDNVPPATTTSSLAFQRPTGPPLNTGSGGQHN</sequence>
<dbReference type="EMBL" id="PGOL01000272">
    <property type="protein sequence ID" value="PKI73471.1"/>
    <property type="molecule type" value="Genomic_DNA"/>
</dbReference>
<protein>
    <submittedName>
        <fullName evidence="1">Uncharacterized protein</fullName>
    </submittedName>
</protein>
<accession>A0A2I0KYB9</accession>
<dbReference type="Proteomes" id="UP000233551">
    <property type="component" value="Unassembled WGS sequence"/>
</dbReference>
<dbReference type="AlphaFoldDB" id="A0A2I0KYB9"/>
<evidence type="ECO:0000313" key="1">
    <source>
        <dbReference type="EMBL" id="PKI73471.1"/>
    </source>
</evidence>